<keyword evidence="1" id="KW-1133">Transmembrane helix</keyword>
<feature type="transmembrane region" description="Helical" evidence="1">
    <location>
        <begin position="165"/>
        <end position="190"/>
    </location>
</feature>
<dbReference type="Proteomes" id="UP000007842">
    <property type="component" value="Plasmid pSCATT"/>
</dbReference>
<dbReference type="HOGENOM" id="CLU_042795_0_0_11"/>
<accession>G8XFZ1</accession>
<gene>
    <name evidence="3" type="ordered locus">SCATT_p04370</name>
</gene>
<dbReference type="InterPro" id="IPR050039">
    <property type="entry name" value="MAB_1171c-like"/>
</dbReference>
<geneLocation type="plasmid" evidence="3 4">
    <name>pSCATT</name>
</geneLocation>
<reference evidence="4" key="1">
    <citation type="submission" date="2011-12" db="EMBL/GenBank/DDBJ databases">
        <title>Complete genome sequence of Streptomyces cattleya strain DSM 46488.</title>
        <authorList>
            <person name="Ou H.-Y."/>
            <person name="Li P."/>
            <person name="Zhao C."/>
            <person name="O'Hagan D."/>
            <person name="Deng Z."/>
        </authorList>
    </citation>
    <scope>NUCLEOTIDE SEQUENCE [LARGE SCALE GENOMIC DNA]</scope>
    <source>
        <strain evidence="4">ATCC 35852 / DSM 46488 / JCM 4925 / NBRC 14057 / NRRL 8057</strain>
        <plasmid evidence="4">Plasmid pSCATT</plasmid>
    </source>
</reference>
<organism evidence="3 4">
    <name type="scientific">Streptantibioticus cattleyicolor (strain ATCC 35852 / DSM 46488 / JCM 4925 / NBRC 14057 / NRRL 8057)</name>
    <name type="common">Streptomyces cattleya</name>
    <dbReference type="NCBI Taxonomy" id="1003195"/>
    <lineage>
        <taxon>Bacteria</taxon>
        <taxon>Bacillati</taxon>
        <taxon>Actinomycetota</taxon>
        <taxon>Actinomycetes</taxon>
        <taxon>Kitasatosporales</taxon>
        <taxon>Streptomycetaceae</taxon>
        <taxon>Streptantibioticus</taxon>
    </lineage>
</organism>
<feature type="transmembrane region" description="Helical" evidence="1">
    <location>
        <begin position="90"/>
        <end position="113"/>
    </location>
</feature>
<dbReference type="KEGG" id="scy:SCATT_p04370"/>
<feature type="transmembrane region" description="Helical" evidence="1">
    <location>
        <begin position="21"/>
        <end position="38"/>
    </location>
</feature>
<feature type="transmembrane region" description="Helical" evidence="1">
    <location>
        <begin position="133"/>
        <end position="153"/>
    </location>
</feature>
<dbReference type="NCBIfam" id="NF042915">
    <property type="entry name" value="MAB_1171c_fam"/>
    <property type="match status" value="1"/>
</dbReference>
<feature type="transmembrane region" description="Helical" evidence="1">
    <location>
        <begin position="58"/>
        <end position="78"/>
    </location>
</feature>
<proteinExistence type="predicted"/>
<dbReference type="AlphaFoldDB" id="G8XFZ1"/>
<protein>
    <recommendedName>
        <fullName evidence="2">DUF6545 domain-containing protein</fullName>
    </recommendedName>
</protein>
<keyword evidence="4" id="KW-1185">Reference proteome</keyword>
<evidence type="ECO:0000313" key="3">
    <source>
        <dbReference type="EMBL" id="AEW98630.1"/>
    </source>
</evidence>
<keyword evidence="3" id="KW-0614">Plasmid</keyword>
<keyword evidence="1" id="KW-0472">Membrane</keyword>
<dbReference type="OrthoDB" id="3675041at2"/>
<evidence type="ECO:0000313" key="4">
    <source>
        <dbReference type="Proteomes" id="UP000007842"/>
    </source>
</evidence>
<name>G8XFZ1_STREN</name>
<evidence type="ECO:0000259" key="2">
    <source>
        <dbReference type="Pfam" id="PF20182"/>
    </source>
</evidence>
<feature type="domain" description="DUF6545" evidence="2">
    <location>
        <begin position="236"/>
        <end position="363"/>
    </location>
</feature>
<sequence>MLIIGSVWKLVDLARAPHDRLLRTLVACLLMLTAGELLSYPQASHAVDEVTAVGVGKVAFNAVYMAGLCALILFFHSCMRGERARYRRQFRFNTALLAGVVAVLTAAVVVTPAPLRGHTLSTPHMARPSIACFYLVGNAYFLYAYVTSALCAVRYARLASRHLALGLWTAALGLFGLAVTSVGRMVWVFLRIDRPGSHQAFNTVNWSVADWSMGVVLVGISYSAGVQLCTHLRSTLHHRRMYEELTPLWTALAAAYPELVLKREPVGSRFRLRRTHERFYRRLIECRDALVRLSPYLTRVAPGADLARGPADQLARYISEALRLKPATEDPDTAYSAAPVAFPARNDVEADARELIAISLAYAKGNREQAADPR</sequence>
<dbReference type="PATRIC" id="fig|1003195.29.peg.6233"/>
<feature type="transmembrane region" description="Helical" evidence="1">
    <location>
        <begin position="210"/>
        <end position="232"/>
    </location>
</feature>
<dbReference type="InterPro" id="IPR046675">
    <property type="entry name" value="DUF6545"/>
</dbReference>
<dbReference type="EMBL" id="CP003229">
    <property type="protein sequence ID" value="AEW98630.1"/>
    <property type="molecule type" value="Genomic_DNA"/>
</dbReference>
<dbReference type="Pfam" id="PF20182">
    <property type="entry name" value="DUF6545"/>
    <property type="match status" value="1"/>
</dbReference>
<keyword evidence="1" id="KW-0812">Transmembrane</keyword>
<evidence type="ECO:0000256" key="1">
    <source>
        <dbReference type="SAM" id="Phobius"/>
    </source>
</evidence>